<evidence type="ECO:0000313" key="11">
    <source>
        <dbReference type="EMBL" id="CAH7686801.1"/>
    </source>
</evidence>
<dbReference type="GO" id="GO:0000139">
    <property type="term" value="C:Golgi membrane"/>
    <property type="evidence" value="ECO:0007669"/>
    <property type="project" value="UniProtKB-SubCell"/>
</dbReference>
<evidence type="ECO:0000256" key="6">
    <source>
        <dbReference type="ARBA" id="ARBA00022968"/>
    </source>
</evidence>
<comment type="subcellular location">
    <subcellularLocation>
        <location evidence="1 10">Golgi apparatus membrane</location>
        <topology evidence="1 10">Single-pass type II membrane protein</topology>
    </subcellularLocation>
</comment>
<dbReference type="EMBL" id="CALTRL010005816">
    <property type="protein sequence ID" value="CAH7686801.1"/>
    <property type="molecule type" value="Genomic_DNA"/>
</dbReference>
<comment type="similarity">
    <text evidence="2 10">Belongs to the glycosyltransferase 31 family.</text>
</comment>
<protein>
    <recommendedName>
        <fullName evidence="10">Hexosyltransferase</fullName>
        <ecNumber evidence="10">2.4.1.-</ecNumber>
    </recommendedName>
</protein>
<evidence type="ECO:0000256" key="5">
    <source>
        <dbReference type="ARBA" id="ARBA00022692"/>
    </source>
</evidence>
<evidence type="ECO:0000313" key="12">
    <source>
        <dbReference type="Proteomes" id="UP001153365"/>
    </source>
</evidence>
<reference evidence="11" key="1">
    <citation type="submission" date="2022-06" db="EMBL/GenBank/DDBJ databases">
        <authorList>
            <consortium name="SYNGENTA / RWTH Aachen University"/>
        </authorList>
    </citation>
    <scope>NUCLEOTIDE SEQUENCE</scope>
</reference>
<evidence type="ECO:0000256" key="7">
    <source>
        <dbReference type="ARBA" id="ARBA00022989"/>
    </source>
</evidence>
<dbReference type="Gene3D" id="3.90.550.50">
    <property type="match status" value="1"/>
</dbReference>
<dbReference type="Proteomes" id="UP001153365">
    <property type="component" value="Unassembled WGS sequence"/>
</dbReference>
<dbReference type="EC" id="2.4.1.-" evidence="10"/>
<keyword evidence="7 10" id="KW-1133">Transmembrane helix</keyword>
<name>A0AAV0BHU6_PHAPC</name>
<evidence type="ECO:0000256" key="4">
    <source>
        <dbReference type="ARBA" id="ARBA00022679"/>
    </source>
</evidence>
<dbReference type="PANTHER" id="PTHR11214">
    <property type="entry name" value="BETA-1,3-N-ACETYLGLUCOSAMINYLTRANSFERASE"/>
    <property type="match status" value="1"/>
</dbReference>
<keyword evidence="8 10" id="KW-0333">Golgi apparatus</keyword>
<keyword evidence="6 10" id="KW-0735">Signal-anchor</keyword>
<dbReference type="InterPro" id="IPR002659">
    <property type="entry name" value="Glyco_trans_31"/>
</dbReference>
<dbReference type="GO" id="GO:0016758">
    <property type="term" value="F:hexosyltransferase activity"/>
    <property type="evidence" value="ECO:0007669"/>
    <property type="project" value="InterPro"/>
</dbReference>
<keyword evidence="5 10" id="KW-0812">Transmembrane</keyword>
<dbReference type="GO" id="GO:0051072">
    <property type="term" value="P:4,6-pyruvylated galactose residue biosynthetic process"/>
    <property type="evidence" value="ECO:0007669"/>
    <property type="project" value="TreeGrafter"/>
</dbReference>
<keyword evidence="9 10" id="KW-0472">Membrane</keyword>
<keyword evidence="4" id="KW-0808">Transferase</keyword>
<proteinExistence type="inferred from homology"/>
<keyword evidence="3 10" id="KW-0328">Glycosyltransferase</keyword>
<evidence type="ECO:0000256" key="9">
    <source>
        <dbReference type="ARBA" id="ARBA00023136"/>
    </source>
</evidence>
<dbReference type="AlphaFoldDB" id="A0AAV0BHU6"/>
<evidence type="ECO:0000256" key="8">
    <source>
        <dbReference type="ARBA" id="ARBA00023034"/>
    </source>
</evidence>
<organism evidence="11 12">
    <name type="scientific">Phakopsora pachyrhizi</name>
    <name type="common">Asian soybean rust disease fungus</name>
    <dbReference type="NCBI Taxonomy" id="170000"/>
    <lineage>
        <taxon>Eukaryota</taxon>
        <taxon>Fungi</taxon>
        <taxon>Dikarya</taxon>
        <taxon>Basidiomycota</taxon>
        <taxon>Pucciniomycotina</taxon>
        <taxon>Pucciniomycetes</taxon>
        <taxon>Pucciniales</taxon>
        <taxon>Phakopsoraceae</taxon>
        <taxon>Phakopsora</taxon>
    </lineage>
</organism>
<evidence type="ECO:0000256" key="2">
    <source>
        <dbReference type="ARBA" id="ARBA00008661"/>
    </source>
</evidence>
<dbReference type="PANTHER" id="PTHR11214:SF351">
    <property type="entry name" value="BETA-1,3-GALACTOSYLTRANSFERASE PVG3"/>
    <property type="match status" value="1"/>
</dbReference>
<sequence length="407" mass="46667">MIRSKNNPFSPSSLLIILFVIAIIYSVLIIILDKPYQLNLDPTINPITFQIDRLLSDPSRGKGVVPQAVQRQTAEEEAKLRLAIQLAIHQNLTSPSTRLSNQTKTNRKKQRIDSKRIRQSVGLQLNDTWYSSDENLLSNGPASRFNCQTSSRTLIFLGIFTTPSAFEKRQMIRTILKPDIPPPASSITGSEEGSLIEFKFISGEPENENWKLLIQTENSLNGNDTLILDGVKDNIDQGKTFEYLRSIVDRYRSDERRDRPKFVIKSDDDTFLVIPNLIKSFKDLDCRELIYWGTSKGSSKLFKPYFRGLAYGLSWPLVEWIGSSKMKNETKMGIEDARVGSWMIDLGEELKRIDEGGLMGDWNQVEIDEAVVALHWLKITEWFPMVKLKVLKAWESKGMKYSWDYYL</sequence>
<feature type="transmembrane region" description="Helical" evidence="10">
    <location>
        <begin position="12"/>
        <end position="32"/>
    </location>
</feature>
<evidence type="ECO:0000256" key="3">
    <source>
        <dbReference type="ARBA" id="ARBA00022676"/>
    </source>
</evidence>
<keyword evidence="12" id="KW-1185">Reference proteome</keyword>
<evidence type="ECO:0000256" key="10">
    <source>
        <dbReference type="RuleBase" id="RU363063"/>
    </source>
</evidence>
<accession>A0AAV0BHU6</accession>
<gene>
    <name evidence="11" type="ORF">PPACK8108_LOCUS21497</name>
</gene>
<comment type="caution">
    <text evidence="11">The sequence shown here is derived from an EMBL/GenBank/DDBJ whole genome shotgun (WGS) entry which is preliminary data.</text>
</comment>
<evidence type="ECO:0000256" key="1">
    <source>
        <dbReference type="ARBA" id="ARBA00004323"/>
    </source>
</evidence>